<evidence type="ECO:0000256" key="4">
    <source>
        <dbReference type="ARBA" id="ARBA00022989"/>
    </source>
</evidence>
<dbReference type="EMBL" id="CP094929">
    <property type="protein sequence ID" value="UOM52331.1"/>
    <property type="molecule type" value="Genomic_DNA"/>
</dbReference>
<dbReference type="Proteomes" id="UP000829708">
    <property type="component" value="Chromosome"/>
</dbReference>
<comment type="subcellular location">
    <subcellularLocation>
        <location evidence="1">Cell membrane</location>
        <topology evidence="1">Multi-pass membrane protein</topology>
    </subcellularLocation>
</comment>
<feature type="transmembrane region" description="Helical" evidence="6">
    <location>
        <begin position="142"/>
        <end position="166"/>
    </location>
</feature>
<keyword evidence="5 6" id="KW-0472">Membrane</keyword>
<keyword evidence="8" id="KW-1185">Reference proteome</keyword>
<feature type="transmembrane region" description="Helical" evidence="6">
    <location>
        <begin position="70"/>
        <end position="90"/>
    </location>
</feature>
<evidence type="ECO:0000256" key="6">
    <source>
        <dbReference type="SAM" id="Phobius"/>
    </source>
</evidence>
<evidence type="ECO:0000313" key="7">
    <source>
        <dbReference type="EMBL" id="UOM52331.1"/>
    </source>
</evidence>
<accession>A0ABY4DDY0</accession>
<dbReference type="InterPro" id="IPR001123">
    <property type="entry name" value="LeuE-type"/>
</dbReference>
<dbReference type="RefSeq" id="WP_244774505.1">
    <property type="nucleotide sequence ID" value="NZ_CP094929.1"/>
</dbReference>
<keyword evidence="3 6" id="KW-0812">Transmembrane</keyword>
<keyword evidence="4 6" id="KW-1133">Transmembrane helix</keyword>
<proteinExistence type="predicted"/>
<protein>
    <submittedName>
        <fullName evidence="7">LysE family transporter</fullName>
    </submittedName>
</protein>
<evidence type="ECO:0000256" key="5">
    <source>
        <dbReference type="ARBA" id="ARBA00023136"/>
    </source>
</evidence>
<evidence type="ECO:0000256" key="2">
    <source>
        <dbReference type="ARBA" id="ARBA00022475"/>
    </source>
</evidence>
<dbReference type="Pfam" id="PF01810">
    <property type="entry name" value="LysE"/>
    <property type="match status" value="1"/>
</dbReference>
<evidence type="ECO:0000256" key="3">
    <source>
        <dbReference type="ARBA" id="ARBA00022692"/>
    </source>
</evidence>
<evidence type="ECO:0000313" key="8">
    <source>
        <dbReference type="Proteomes" id="UP000829708"/>
    </source>
</evidence>
<feature type="transmembrane region" description="Helical" evidence="6">
    <location>
        <begin position="178"/>
        <end position="199"/>
    </location>
</feature>
<reference evidence="8" key="1">
    <citation type="journal article" date="2024" name="J Bioinform Genom">
        <title>Complete genome sequence of the type strain bacterium Sphaerochaeta associata GLS2t (VKM B-2742)t.</title>
        <authorList>
            <person name="Troshina O.Y."/>
            <person name="Tepeeva A.N."/>
            <person name="Arzamasceva V.O."/>
            <person name="Whitman W.B."/>
            <person name="Varghese N."/>
            <person name="Shapiro N."/>
            <person name="Woyke T."/>
            <person name="Kripides N.C."/>
            <person name="Vasilenko O.V."/>
        </authorList>
    </citation>
    <scope>NUCLEOTIDE SEQUENCE [LARGE SCALE GENOMIC DNA]</scope>
    <source>
        <strain evidence="8">GLS2T</strain>
    </source>
</reference>
<keyword evidence="2" id="KW-1003">Cell membrane</keyword>
<name>A0ABY4DDY0_9SPIR</name>
<feature type="transmembrane region" description="Helical" evidence="6">
    <location>
        <begin position="110"/>
        <end position="130"/>
    </location>
</feature>
<evidence type="ECO:0000256" key="1">
    <source>
        <dbReference type="ARBA" id="ARBA00004651"/>
    </source>
</evidence>
<feature type="transmembrane region" description="Helical" evidence="6">
    <location>
        <begin position="42"/>
        <end position="63"/>
    </location>
</feature>
<sequence length="201" mass="22063">MQIDMLATLTFALITTFTPGPNTISSQAMGLNYGYRRSLPYFFGIATGFFSIMLLSAVLAAALTQLIPSVVTYLTIAGSLYILYLAYHVFTSSYSFSQTIVKPLGYSNGLLLQLLNPKVIILGLTVYSTFLRDMARTPFNLAASALCFTLMSFSALSTWALFGMGISRLLRTEHTRKVVNAALALLLVYTAVRMVWSLFSA</sequence>
<organism evidence="7 8">
    <name type="scientific">Sphaerochaeta associata</name>
    <dbReference type="NCBI Taxonomy" id="1129264"/>
    <lineage>
        <taxon>Bacteria</taxon>
        <taxon>Pseudomonadati</taxon>
        <taxon>Spirochaetota</taxon>
        <taxon>Spirochaetia</taxon>
        <taxon>Spirochaetales</taxon>
        <taxon>Sphaerochaetaceae</taxon>
        <taxon>Sphaerochaeta</taxon>
    </lineage>
</organism>
<dbReference type="PANTHER" id="PTHR30086:SF20">
    <property type="entry name" value="ARGININE EXPORTER PROTEIN ARGO-RELATED"/>
    <property type="match status" value="1"/>
</dbReference>
<dbReference type="PANTHER" id="PTHR30086">
    <property type="entry name" value="ARGININE EXPORTER PROTEIN ARGO"/>
    <property type="match status" value="1"/>
</dbReference>
<gene>
    <name evidence="7" type="ORF">MUG09_06025</name>
</gene>